<evidence type="ECO:0000259" key="10">
    <source>
        <dbReference type="Pfam" id="PF00266"/>
    </source>
</evidence>
<dbReference type="KEGG" id="nli:G3M70_00975"/>
<dbReference type="PANTHER" id="PTHR42778:SF1">
    <property type="entry name" value="2-AMINOETHYLPHOSPHONATE--PYRUVATE TRANSAMINASE"/>
    <property type="match status" value="1"/>
</dbReference>
<dbReference type="GO" id="GO:0019700">
    <property type="term" value="P:organic phosphonate catabolic process"/>
    <property type="evidence" value="ECO:0007669"/>
    <property type="project" value="InterPro"/>
</dbReference>
<evidence type="ECO:0000256" key="2">
    <source>
        <dbReference type="ARBA" id="ARBA00022576"/>
    </source>
</evidence>
<organism evidence="11 12">
    <name type="scientific">Candidatus Nitronauta litoralis</name>
    <dbReference type="NCBI Taxonomy" id="2705533"/>
    <lineage>
        <taxon>Bacteria</taxon>
        <taxon>Pseudomonadati</taxon>
        <taxon>Nitrospinota/Tectimicrobiota group</taxon>
        <taxon>Nitrospinota</taxon>
        <taxon>Nitrospinia</taxon>
        <taxon>Nitrospinales</taxon>
        <taxon>Nitrospinaceae</taxon>
        <taxon>Candidatus Nitronauta</taxon>
    </lineage>
</organism>
<evidence type="ECO:0000256" key="5">
    <source>
        <dbReference type="ARBA" id="ARBA00023317"/>
    </source>
</evidence>
<dbReference type="PIRSF" id="PIRSF000524">
    <property type="entry name" value="SPT"/>
    <property type="match status" value="1"/>
</dbReference>
<dbReference type="InterPro" id="IPR015421">
    <property type="entry name" value="PyrdxlP-dep_Trfase_major"/>
</dbReference>
<evidence type="ECO:0000256" key="3">
    <source>
        <dbReference type="ARBA" id="ARBA00022679"/>
    </source>
</evidence>
<dbReference type="GO" id="GO:0047304">
    <property type="term" value="F:2-aminoethylphosphonate-pyruvate transaminase activity"/>
    <property type="evidence" value="ECO:0007669"/>
    <property type="project" value="UniProtKB-EC"/>
</dbReference>
<dbReference type="AlphaFoldDB" id="A0A7T0BT87"/>
<evidence type="ECO:0000256" key="6">
    <source>
        <dbReference type="ARBA" id="ARBA00044521"/>
    </source>
</evidence>
<evidence type="ECO:0000256" key="1">
    <source>
        <dbReference type="ARBA" id="ARBA00001933"/>
    </source>
</evidence>
<dbReference type="EC" id="2.6.1.37" evidence="6"/>
<dbReference type="InterPro" id="IPR015422">
    <property type="entry name" value="PyrdxlP-dep_Trfase_small"/>
</dbReference>
<feature type="binding site" evidence="8">
    <location>
        <position position="335"/>
    </location>
    <ligand>
        <name>substrate</name>
    </ligand>
</feature>
<keyword evidence="2 11" id="KW-0032">Aminotransferase</keyword>
<keyword evidence="3 11" id="KW-0808">Transferase</keyword>
<feature type="domain" description="Aminotransferase class V" evidence="10">
    <location>
        <begin position="22"/>
        <end position="326"/>
    </location>
</feature>
<feature type="modified residue" description="N6-(pyridoxal phosphate)lysine" evidence="9">
    <location>
        <position position="192"/>
    </location>
</feature>
<dbReference type="Gene3D" id="3.90.1150.10">
    <property type="entry name" value="Aspartate Aminotransferase, domain 1"/>
    <property type="match status" value="1"/>
</dbReference>
<comment type="cofactor">
    <cofactor evidence="1 9">
        <name>pyridoxal 5'-phosphate</name>
        <dbReference type="ChEBI" id="CHEBI:597326"/>
    </cofactor>
</comment>
<keyword evidence="5" id="KW-0670">Pyruvate</keyword>
<evidence type="ECO:0000313" key="11">
    <source>
        <dbReference type="EMBL" id="QPJ60535.1"/>
    </source>
</evidence>
<dbReference type="EMBL" id="CP048685">
    <property type="protein sequence ID" value="QPJ60535.1"/>
    <property type="molecule type" value="Genomic_DNA"/>
</dbReference>
<dbReference type="InterPro" id="IPR012703">
    <property type="entry name" value="NH2EtPonate_pyrv_transaminase"/>
</dbReference>
<reference evidence="11 12" key="1">
    <citation type="submission" date="2020-02" db="EMBL/GenBank/DDBJ databases">
        <title>Genomic and physiological characterization of two novel Nitrospinaceae genera.</title>
        <authorList>
            <person name="Mueller A.J."/>
            <person name="Jung M.-Y."/>
            <person name="Strachan C.R."/>
            <person name="Herbold C.W."/>
            <person name="Kirkegaard R.H."/>
            <person name="Daims H."/>
        </authorList>
    </citation>
    <scope>NUCLEOTIDE SEQUENCE [LARGE SCALE GENOMIC DNA]</scope>
    <source>
        <strain evidence="11">EB</strain>
    </source>
</reference>
<evidence type="ECO:0000313" key="12">
    <source>
        <dbReference type="Proteomes" id="UP000594688"/>
    </source>
</evidence>
<dbReference type="Proteomes" id="UP000594688">
    <property type="component" value="Chromosome"/>
</dbReference>
<sequence length="364" mass="40451">MNRIVLLNPGPVNVTDTVRDSLHRGDMCHREQEIADLIQDIRRKLLIAFDIEGQYRAALISGSGTAALEMGVSSCLSEGKTLLVIENGVYGERISKMADAYGHNTIALNTPWGTPPDLDEIEKKLAAHPDIEVVGMVHHETTTGLMNPLDAVYGLCQKYDKRLLIDAISSIGGETFNFSNTPADIVIGTANKCIQGYPGVSFVLSKISDWDRLERVPARSLYCNLFQNLKAQDKGDTLFTPAIQVHYALDQALDELIEETVEGRITRYNKAANFLRQGYQEIGLDLLLPVELLSNTITALKLPDGMTYEPLHDYLREKGFVIYAGQGNLSDTIFRIANMGDIRQEEFERLLVVLRECVHTIGKA</sequence>
<dbReference type="InterPro" id="IPR000192">
    <property type="entry name" value="Aminotrans_V_dom"/>
</dbReference>
<gene>
    <name evidence="11" type="ORF">G3M70_00975</name>
</gene>
<proteinExistence type="inferred from homology"/>
<keyword evidence="4 9" id="KW-0663">Pyridoxal phosphate</keyword>
<accession>A0A7T0BT87</accession>
<evidence type="ECO:0000256" key="8">
    <source>
        <dbReference type="PIRSR" id="PIRSR000524-1"/>
    </source>
</evidence>
<protein>
    <recommendedName>
        <fullName evidence="6">2-aminoethylphosphonate--pyruvate transaminase</fullName>
        <ecNumber evidence="6">2.6.1.37</ecNumber>
    </recommendedName>
</protein>
<evidence type="ECO:0000256" key="4">
    <source>
        <dbReference type="ARBA" id="ARBA00022898"/>
    </source>
</evidence>
<comment type="catalytic activity">
    <reaction evidence="7">
        <text>(2-aminoethyl)phosphonate + pyruvate = phosphonoacetaldehyde + L-alanine</text>
        <dbReference type="Rhea" id="RHEA:17021"/>
        <dbReference type="ChEBI" id="CHEBI:15361"/>
        <dbReference type="ChEBI" id="CHEBI:57418"/>
        <dbReference type="ChEBI" id="CHEBI:57972"/>
        <dbReference type="ChEBI" id="CHEBI:58383"/>
        <dbReference type="EC" id="2.6.1.37"/>
    </reaction>
</comment>
<dbReference type="HAMAP" id="MF_01376">
    <property type="entry name" value="PhnW_aminotrans_5"/>
    <property type="match status" value="1"/>
</dbReference>
<dbReference type="Gene3D" id="3.40.640.10">
    <property type="entry name" value="Type I PLP-dependent aspartate aminotransferase-like (Major domain)"/>
    <property type="match status" value="1"/>
</dbReference>
<evidence type="ECO:0000256" key="9">
    <source>
        <dbReference type="PIRSR" id="PIRSR000524-50"/>
    </source>
</evidence>
<dbReference type="PANTHER" id="PTHR42778">
    <property type="entry name" value="2-AMINOETHYLPHOSPHONATE--PYRUVATE TRANSAMINASE"/>
    <property type="match status" value="1"/>
</dbReference>
<dbReference type="InterPro" id="IPR015424">
    <property type="entry name" value="PyrdxlP-dep_Trfase"/>
</dbReference>
<dbReference type="SUPFAM" id="SSF53383">
    <property type="entry name" value="PLP-dependent transferases"/>
    <property type="match status" value="1"/>
</dbReference>
<dbReference type="InterPro" id="IPR024169">
    <property type="entry name" value="SP_NH2Trfase/AEP_transaminase"/>
</dbReference>
<name>A0A7T0BT87_9BACT</name>
<evidence type="ECO:0000256" key="7">
    <source>
        <dbReference type="ARBA" id="ARBA00049460"/>
    </source>
</evidence>
<dbReference type="Pfam" id="PF00266">
    <property type="entry name" value="Aminotran_5"/>
    <property type="match status" value="1"/>
</dbReference>